<dbReference type="OrthoDB" id="2535105at2759"/>
<evidence type="ECO:0000259" key="2">
    <source>
        <dbReference type="Pfam" id="PF20152"/>
    </source>
</evidence>
<proteinExistence type="predicted"/>
<dbReference type="AlphaFoldDB" id="F8NXJ9"/>
<dbReference type="InterPro" id="IPR045339">
    <property type="entry name" value="DUF6534"/>
</dbReference>
<dbReference type="GeneID" id="18819394"/>
<dbReference type="Pfam" id="PF20152">
    <property type="entry name" value="DUF6534"/>
    <property type="match status" value="1"/>
</dbReference>
<dbReference type="RefSeq" id="XP_007318690.1">
    <property type="nucleotide sequence ID" value="XM_007318628.1"/>
</dbReference>
<reference evidence="3" key="1">
    <citation type="submission" date="2011-04" db="EMBL/GenBank/DDBJ databases">
        <title>Evolution of plant cell wall degrading machinery underlies the functional diversity of forest fungi.</title>
        <authorList>
            <consortium name="US DOE Joint Genome Institute (JGI-PGF)"/>
            <person name="Eastwood D.C."/>
            <person name="Floudas D."/>
            <person name="Binder M."/>
            <person name="Majcherczyk A."/>
            <person name="Schneider P."/>
            <person name="Aerts A."/>
            <person name="Asiegbu F.O."/>
            <person name="Baker S.E."/>
            <person name="Barry K."/>
            <person name="Bendiksby M."/>
            <person name="Blumentritt M."/>
            <person name="Coutinho P.M."/>
            <person name="Cullen D."/>
            <person name="Cullen D."/>
            <person name="Gathman A."/>
            <person name="Goodell B."/>
            <person name="Henrissat B."/>
            <person name="Ihrmark K."/>
            <person name="Kauserud H."/>
            <person name="Kohler A."/>
            <person name="LaButti K."/>
            <person name="Lapidus A."/>
            <person name="Lavin J.L."/>
            <person name="Lee Y.-H."/>
            <person name="Lindquist E."/>
            <person name="Lilly W."/>
            <person name="Lucas S."/>
            <person name="Morin E."/>
            <person name="Murat C."/>
            <person name="Oguiza J.A."/>
            <person name="Park J."/>
            <person name="Pisabarro A.G."/>
            <person name="Riley R."/>
            <person name="Rosling A."/>
            <person name="Salamov A."/>
            <person name="Schmidt O."/>
            <person name="Schmutz J."/>
            <person name="Skrede I."/>
            <person name="Stenlid J."/>
            <person name="Wiebenga A."/>
            <person name="Xie X."/>
            <person name="Kues U."/>
            <person name="Hibbett D.S."/>
            <person name="Hoffmeister D."/>
            <person name="Hogberg N."/>
            <person name="Martin F."/>
            <person name="Grigoriev I.V."/>
            <person name="Watkinson S.C."/>
        </authorList>
    </citation>
    <scope>NUCLEOTIDE SEQUENCE</scope>
    <source>
        <strain evidence="3">S7.9</strain>
    </source>
</reference>
<dbReference type="EMBL" id="GL945434">
    <property type="protein sequence ID" value="EGO24671.1"/>
    <property type="molecule type" value="Genomic_DNA"/>
</dbReference>
<feature type="transmembrane region" description="Helical" evidence="1">
    <location>
        <begin position="103"/>
        <end position="124"/>
    </location>
</feature>
<keyword evidence="1" id="KW-0812">Transmembrane</keyword>
<evidence type="ECO:0000313" key="3">
    <source>
        <dbReference type="EMBL" id="EGO24671.1"/>
    </source>
</evidence>
<dbReference type="PANTHER" id="PTHR40465">
    <property type="entry name" value="CHROMOSOME 1, WHOLE GENOME SHOTGUN SEQUENCE"/>
    <property type="match status" value="1"/>
</dbReference>
<feature type="transmembrane region" description="Helical" evidence="1">
    <location>
        <begin position="25"/>
        <end position="49"/>
    </location>
</feature>
<dbReference type="PANTHER" id="PTHR40465:SF1">
    <property type="entry name" value="DUF6534 DOMAIN-CONTAINING PROTEIN"/>
    <property type="match status" value="1"/>
</dbReference>
<protein>
    <recommendedName>
        <fullName evidence="2">DUF6534 domain-containing protein</fullName>
    </recommendedName>
</protein>
<organism>
    <name type="scientific">Serpula lacrymans var. lacrymans (strain S7.9)</name>
    <name type="common">Dry rot fungus</name>
    <dbReference type="NCBI Taxonomy" id="578457"/>
    <lineage>
        <taxon>Eukaryota</taxon>
        <taxon>Fungi</taxon>
        <taxon>Dikarya</taxon>
        <taxon>Basidiomycota</taxon>
        <taxon>Agaricomycotina</taxon>
        <taxon>Agaricomycetes</taxon>
        <taxon>Agaricomycetidae</taxon>
        <taxon>Boletales</taxon>
        <taxon>Coniophorineae</taxon>
        <taxon>Serpulaceae</taxon>
        <taxon>Serpula</taxon>
    </lineage>
</organism>
<dbReference type="KEGG" id="sla:SERLADRAFT_468334"/>
<keyword evidence="1" id="KW-1133">Transmembrane helix</keyword>
<keyword evidence="1" id="KW-0472">Membrane</keyword>
<dbReference type="Proteomes" id="UP000008064">
    <property type="component" value="Unassembled WGS sequence"/>
</dbReference>
<gene>
    <name evidence="3" type="ORF">SERLADRAFT_468334</name>
</gene>
<feature type="non-terminal residue" evidence="3">
    <location>
        <position position="190"/>
    </location>
</feature>
<accession>F8NXJ9</accession>
<dbReference type="HOGENOM" id="CLU_046025_14_1_1"/>
<name>F8NXJ9_SERL9</name>
<sequence>MIIVFSVHCLYAHRLWILGKGRNRILSVIQVVVVALDTGFSIFLCYIIFQCHLYSDLRTVKWEPITVLSVLASNDFLLAASMCYLLALSRTGFSKTDTTIKRIVVYVCSSGCLTSLCSLAAIIACAVMPNNAISPAIEFLLSKLYVNSFIALLNSRSHAEHFGDVSMSTLVSVSHPVKCQDDEERRTFGV</sequence>
<feature type="domain" description="DUF6534" evidence="2">
    <location>
        <begin position="74"/>
        <end position="158"/>
    </location>
</feature>
<feature type="transmembrane region" description="Helical" evidence="1">
    <location>
        <begin position="69"/>
        <end position="91"/>
    </location>
</feature>
<evidence type="ECO:0000256" key="1">
    <source>
        <dbReference type="SAM" id="Phobius"/>
    </source>
</evidence>